<dbReference type="Pfam" id="PF00491">
    <property type="entry name" value="Arginase"/>
    <property type="match status" value="1"/>
</dbReference>
<dbReference type="Gene3D" id="3.40.800.10">
    <property type="entry name" value="Ureohydrolase domain"/>
    <property type="match status" value="1"/>
</dbReference>
<dbReference type="PANTHER" id="PTHR11358">
    <property type="entry name" value="ARGINASE/AGMATINASE"/>
    <property type="match status" value="1"/>
</dbReference>
<dbReference type="SUPFAM" id="SSF52768">
    <property type="entry name" value="Arginase/deacetylase"/>
    <property type="match status" value="1"/>
</dbReference>
<keyword evidence="6" id="KW-1133">Transmembrane helix</keyword>
<dbReference type="GO" id="GO:0046872">
    <property type="term" value="F:metal ion binding"/>
    <property type="evidence" value="ECO:0007669"/>
    <property type="project" value="UniProtKB-KW"/>
</dbReference>
<evidence type="ECO:0000256" key="5">
    <source>
        <dbReference type="SAM" id="MobiDB-lite"/>
    </source>
</evidence>
<keyword evidence="3 4" id="KW-0378">Hydrolase</keyword>
<dbReference type="AlphaFoldDB" id="A0A165BU11"/>
<dbReference type="PANTHER" id="PTHR11358:SF26">
    <property type="entry name" value="GUANIDINO ACID HYDROLASE, MITOCHONDRIAL"/>
    <property type="match status" value="1"/>
</dbReference>
<keyword evidence="6" id="KW-0812">Transmembrane</keyword>
<protein>
    <submittedName>
        <fullName evidence="7">Arginase/deacetylase</fullName>
    </submittedName>
</protein>
<evidence type="ECO:0000256" key="3">
    <source>
        <dbReference type="ARBA" id="ARBA00022801"/>
    </source>
</evidence>
<dbReference type="EMBL" id="KV426406">
    <property type="protein sequence ID" value="KZV81238.1"/>
    <property type="molecule type" value="Genomic_DNA"/>
</dbReference>
<proteinExistence type="inferred from homology"/>
<keyword evidence="8" id="KW-1185">Reference proteome</keyword>
<comment type="similarity">
    <text evidence="1">Belongs to the arginase family. Agmatinase subfamily.</text>
</comment>
<organism evidence="7 8">
    <name type="scientific">Exidia glandulosa HHB12029</name>
    <dbReference type="NCBI Taxonomy" id="1314781"/>
    <lineage>
        <taxon>Eukaryota</taxon>
        <taxon>Fungi</taxon>
        <taxon>Dikarya</taxon>
        <taxon>Basidiomycota</taxon>
        <taxon>Agaricomycotina</taxon>
        <taxon>Agaricomycetes</taxon>
        <taxon>Auriculariales</taxon>
        <taxon>Exidiaceae</taxon>
        <taxon>Exidia</taxon>
    </lineage>
</organism>
<accession>A0A165BU11</accession>
<evidence type="ECO:0000313" key="7">
    <source>
        <dbReference type="EMBL" id="KZV81238.1"/>
    </source>
</evidence>
<dbReference type="Proteomes" id="UP000077266">
    <property type="component" value="Unassembled WGS sequence"/>
</dbReference>
<evidence type="ECO:0000313" key="8">
    <source>
        <dbReference type="Proteomes" id="UP000077266"/>
    </source>
</evidence>
<keyword evidence="6" id="KW-0472">Membrane</keyword>
<dbReference type="PROSITE" id="PS51409">
    <property type="entry name" value="ARGINASE_2"/>
    <property type="match status" value="1"/>
</dbReference>
<keyword evidence="2" id="KW-0479">Metal-binding</keyword>
<evidence type="ECO:0000256" key="1">
    <source>
        <dbReference type="ARBA" id="ARBA00009227"/>
    </source>
</evidence>
<dbReference type="GO" id="GO:0033389">
    <property type="term" value="P:putrescine biosynthetic process from arginine, via agmatine"/>
    <property type="evidence" value="ECO:0007669"/>
    <property type="project" value="TreeGrafter"/>
</dbReference>
<dbReference type="PRINTS" id="PR00116">
    <property type="entry name" value="ARGINASE"/>
</dbReference>
<feature type="transmembrane region" description="Helical" evidence="6">
    <location>
        <begin position="502"/>
        <end position="525"/>
    </location>
</feature>
<evidence type="ECO:0000256" key="2">
    <source>
        <dbReference type="ARBA" id="ARBA00022723"/>
    </source>
</evidence>
<feature type="region of interest" description="Disordered" evidence="5">
    <location>
        <begin position="434"/>
        <end position="463"/>
    </location>
</feature>
<dbReference type="PROSITE" id="PS01053">
    <property type="entry name" value="ARGINASE_1"/>
    <property type="match status" value="1"/>
</dbReference>
<dbReference type="InterPro" id="IPR020855">
    <property type="entry name" value="Ureohydrolase_Mn_BS"/>
</dbReference>
<evidence type="ECO:0000256" key="6">
    <source>
        <dbReference type="SAM" id="Phobius"/>
    </source>
</evidence>
<evidence type="ECO:0000256" key="4">
    <source>
        <dbReference type="RuleBase" id="RU003684"/>
    </source>
</evidence>
<dbReference type="InterPro" id="IPR023696">
    <property type="entry name" value="Ureohydrolase_dom_sf"/>
</dbReference>
<dbReference type="InParanoid" id="A0A165BU11"/>
<dbReference type="InterPro" id="IPR006035">
    <property type="entry name" value="Ureohydrolase"/>
</dbReference>
<gene>
    <name evidence="7" type="ORF">EXIGLDRAFT_704082</name>
</gene>
<dbReference type="GO" id="GO:0008783">
    <property type="term" value="F:agmatinase activity"/>
    <property type="evidence" value="ECO:0007669"/>
    <property type="project" value="TreeGrafter"/>
</dbReference>
<sequence>MDWLQAVITLVRRNPPFEFLELKSSQGGDHTITLPLLRGVYDIYGAVSVIHFDSHLDTGKPRNITGGPWLPDEEIPVTHGSYFWYAAQEGLLAPNQANIHVGIRNKIAGWETYENDAEVGFVISHADDIEEVGYKGIVKRILEVVGDNPVYITLDIDVVDPGMAPATGTPEIGGFTTRELKKILHGLDGLKIVGADIVEVAPPYDTQDEITSIAAANFAYEILTLMAKTPLTITLEHLDPQAHLFLIDRHLFQLSVFQFGTSFPCSMVRAGEPEAPVYVPAVTDDSTSAWAFTGQYEQFLVNNTQCTPSMNGLRLYAGAEATLTVYGPIFEVWFNKHPQGIAAISFTTYLKGELESVETVNATSSNGYNGCTLHQGQINAGFSNNTLVIRVPNVSDVETDTAFFELLTAKVLIDVELGEPTPTSFVPLRHDASSLATSPTSTSTQMPTTTLTHTSTTSPTIDSTTNDNQAISTAHLQATASTLRPAADHGGNASNHNSIQPVWYIVGAALGGAAAVILLGGSLLWCRKRRRLRESANVEAVRTSATAAEMSPLQGREDDGGGTGYFVERSSSGRVVMSAYSNNTATEFESAADSAWSPDTALSHGSDGRTRRFWFTDNQVDDYAVPGCTTSLHSCRRLRNG</sequence>
<dbReference type="OrthoDB" id="288726at2759"/>
<dbReference type="STRING" id="1314781.A0A165BU11"/>
<name>A0A165BU11_EXIGL</name>
<reference evidence="7 8" key="1">
    <citation type="journal article" date="2016" name="Mol. Biol. Evol.">
        <title>Comparative Genomics of Early-Diverging Mushroom-Forming Fungi Provides Insights into the Origins of Lignocellulose Decay Capabilities.</title>
        <authorList>
            <person name="Nagy L.G."/>
            <person name="Riley R."/>
            <person name="Tritt A."/>
            <person name="Adam C."/>
            <person name="Daum C."/>
            <person name="Floudas D."/>
            <person name="Sun H."/>
            <person name="Yadav J.S."/>
            <person name="Pangilinan J."/>
            <person name="Larsson K.H."/>
            <person name="Matsuura K."/>
            <person name="Barry K."/>
            <person name="Labutti K."/>
            <person name="Kuo R."/>
            <person name="Ohm R.A."/>
            <person name="Bhattacharya S.S."/>
            <person name="Shirouzu T."/>
            <person name="Yoshinaga Y."/>
            <person name="Martin F.M."/>
            <person name="Grigoriev I.V."/>
            <person name="Hibbett D.S."/>
        </authorList>
    </citation>
    <scope>NUCLEOTIDE SEQUENCE [LARGE SCALE GENOMIC DNA]</scope>
    <source>
        <strain evidence="7 8">HHB12029</strain>
    </source>
</reference>